<evidence type="ECO:0000259" key="8">
    <source>
        <dbReference type="PROSITE" id="PS50127"/>
    </source>
</evidence>
<dbReference type="PROSITE" id="PS00183">
    <property type="entry name" value="UBC_1"/>
    <property type="match status" value="1"/>
</dbReference>
<reference evidence="9 10" key="1">
    <citation type="submission" date="2011-10" db="EMBL/GenBank/DDBJ databases">
        <authorList>
            <person name="Genoscope - CEA"/>
        </authorList>
    </citation>
    <scope>NUCLEOTIDE SEQUENCE [LARGE SCALE GENOMIC DNA]</scope>
    <source>
        <strain evidence="9 10">RCC 1105</strain>
    </source>
</reference>
<gene>
    <name evidence="9" type="ordered locus">Bathy17g00460</name>
</gene>
<accession>K8EQR1</accession>
<organism evidence="9 10">
    <name type="scientific">Bathycoccus prasinos</name>
    <dbReference type="NCBI Taxonomy" id="41875"/>
    <lineage>
        <taxon>Eukaryota</taxon>
        <taxon>Viridiplantae</taxon>
        <taxon>Chlorophyta</taxon>
        <taxon>Mamiellophyceae</taxon>
        <taxon>Mamiellales</taxon>
        <taxon>Bathycoccaceae</taxon>
        <taxon>Bathycoccus</taxon>
    </lineage>
</organism>
<keyword evidence="3 6" id="KW-0833">Ubl conjugation pathway</keyword>
<evidence type="ECO:0000256" key="2">
    <source>
        <dbReference type="ARBA" id="ARBA00022741"/>
    </source>
</evidence>
<comment type="similarity">
    <text evidence="6">Belongs to the ubiquitin-conjugating enzyme family.</text>
</comment>
<evidence type="ECO:0000256" key="6">
    <source>
        <dbReference type="RuleBase" id="RU362109"/>
    </source>
</evidence>
<dbReference type="OrthoDB" id="10253686at2759"/>
<dbReference type="Pfam" id="PF00179">
    <property type="entry name" value="UQ_con"/>
    <property type="match status" value="1"/>
</dbReference>
<dbReference type="CDD" id="cd23791">
    <property type="entry name" value="UBCc_UBE2C"/>
    <property type="match status" value="1"/>
</dbReference>
<dbReference type="InterPro" id="IPR016135">
    <property type="entry name" value="UBQ-conjugating_enzyme/RWD"/>
</dbReference>
<protein>
    <submittedName>
        <fullName evidence="9">Ubiquitin-conjugating enzyme E2 C</fullName>
    </submittedName>
</protein>
<feature type="active site" description="Glycyl thioester intermediate" evidence="5">
    <location>
        <position position="114"/>
    </location>
</feature>
<dbReference type="InterPro" id="IPR023313">
    <property type="entry name" value="UBQ-conjugating_AS"/>
</dbReference>
<keyword evidence="10" id="KW-1185">Reference proteome</keyword>
<dbReference type="GeneID" id="19010939"/>
<dbReference type="SMART" id="SM00212">
    <property type="entry name" value="UBCc"/>
    <property type="match status" value="1"/>
</dbReference>
<sequence>MSSATQRQHAVGSPTAKSDKSQNSSSDSASVARRLQTELMSLMTSSDSGISAFPDGDNIFSWVGTIEGAKGTVYENMKYSLTLSFANEYPFKAPVVKFSTPCFHPNVDQFGNICLDILKEQWSPAYNVRTILLSIQSLLGEPNNDSPLNTHAAGLWSNQEEYRKLLQKKYKEDGAKN</sequence>
<dbReference type="Gene3D" id="3.10.110.10">
    <property type="entry name" value="Ubiquitin Conjugating Enzyme"/>
    <property type="match status" value="1"/>
</dbReference>
<dbReference type="eggNOG" id="KOG0421">
    <property type="taxonomic scope" value="Eukaryota"/>
</dbReference>
<dbReference type="RefSeq" id="XP_007508267.1">
    <property type="nucleotide sequence ID" value="XM_007508205.1"/>
</dbReference>
<dbReference type="InterPro" id="IPR000608">
    <property type="entry name" value="UBC"/>
</dbReference>
<feature type="region of interest" description="Disordered" evidence="7">
    <location>
        <begin position="1"/>
        <end position="30"/>
    </location>
</feature>
<feature type="compositionally biased region" description="Low complexity" evidence="7">
    <location>
        <begin position="21"/>
        <end position="30"/>
    </location>
</feature>
<dbReference type="PROSITE" id="PS50127">
    <property type="entry name" value="UBC_2"/>
    <property type="match status" value="1"/>
</dbReference>
<dbReference type="Proteomes" id="UP000198341">
    <property type="component" value="Chromosome 17"/>
</dbReference>
<evidence type="ECO:0000256" key="5">
    <source>
        <dbReference type="PROSITE-ProRule" id="PRU10133"/>
    </source>
</evidence>
<keyword evidence="2 6" id="KW-0547">Nucleotide-binding</keyword>
<evidence type="ECO:0000256" key="7">
    <source>
        <dbReference type="SAM" id="MobiDB-lite"/>
    </source>
</evidence>
<dbReference type="STRING" id="41875.K8EQR1"/>
<dbReference type="GO" id="GO:0005524">
    <property type="term" value="F:ATP binding"/>
    <property type="evidence" value="ECO:0007669"/>
    <property type="project" value="UniProtKB-UniRule"/>
</dbReference>
<name>K8EQR1_9CHLO</name>
<evidence type="ECO:0000256" key="4">
    <source>
        <dbReference type="ARBA" id="ARBA00022840"/>
    </source>
</evidence>
<dbReference type="InterPro" id="IPR050113">
    <property type="entry name" value="Ub_conjugating_enzyme"/>
</dbReference>
<dbReference type="SUPFAM" id="SSF54495">
    <property type="entry name" value="UBC-like"/>
    <property type="match status" value="1"/>
</dbReference>
<dbReference type="PANTHER" id="PTHR24067">
    <property type="entry name" value="UBIQUITIN-CONJUGATING ENZYME E2"/>
    <property type="match status" value="1"/>
</dbReference>
<evidence type="ECO:0000256" key="3">
    <source>
        <dbReference type="ARBA" id="ARBA00022786"/>
    </source>
</evidence>
<dbReference type="AlphaFoldDB" id="K8EQR1"/>
<feature type="domain" description="UBC core" evidence="8">
    <location>
        <begin position="30"/>
        <end position="175"/>
    </location>
</feature>
<keyword evidence="1" id="KW-0808">Transferase</keyword>
<keyword evidence="4 6" id="KW-0067">ATP-binding</keyword>
<evidence type="ECO:0000313" key="10">
    <source>
        <dbReference type="Proteomes" id="UP000198341"/>
    </source>
</evidence>
<proteinExistence type="inferred from homology"/>
<dbReference type="GO" id="GO:0016740">
    <property type="term" value="F:transferase activity"/>
    <property type="evidence" value="ECO:0007669"/>
    <property type="project" value="UniProtKB-KW"/>
</dbReference>
<dbReference type="EMBL" id="FO082262">
    <property type="protein sequence ID" value="CCO20371.1"/>
    <property type="molecule type" value="Genomic_DNA"/>
</dbReference>
<evidence type="ECO:0000256" key="1">
    <source>
        <dbReference type="ARBA" id="ARBA00022679"/>
    </source>
</evidence>
<dbReference type="KEGG" id="bpg:Bathy17g00460"/>
<evidence type="ECO:0000313" key="9">
    <source>
        <dbReference type="EMBL" id="CCO20371.1"/>
    </source>
</evidence>
<dbReference type="FunFam" id="3.10.110.10:FF:000047">
    <property type="entry name" value="ubiquitin-conjugating enzyme E2 20"/>
    <property type="match status" value="1"/>
</dbReference>